<dbReference type="RefSeq" id="WP_168820236.1">
    <property type="nucleotide sequence ID" value="NZ_CP051217.1"/>
</dbReference>
<evidence type="ECO:0000313" key="7">
    <source>
        <dbReference type="EMBL" id="QJB69968.1"/>
    </source>
</evidence>
<dbReference type="FunFam" id="1.20.1250.20:FF:000423">
    <property type="entry name" value="Putative inorganic phosphate cotransporter-like Protein"/>
    <property type="match status" value="1"/>
</dbReference>
<evidence type="ECO:0000313" key="8">
    <source>
        <dbReference type="Proteomes" id="UP000501600"/>
    </source>
</evidence>
<dbReference type="PROSITE" id="PS50850">
    <property type="entry name" value="MFS"/>
    <property type="match status" value="1"/>
</dbReference>
<dbReference type="AlphaFoldDB" id="A0A6H2DP45"/>
<feature type="transmembrane region" description="Helical" evidence="5">
    <location>
        <begin position="386"/>
        <end position="407"/>
    </location>
</feature>
<feature type="transmembrane region" description="Helical" evidence="5">
    <location>
        <begin position="356"/>
        <end position="380"/>
    </location>
</feature>
<evidence type="ECO:0000256" key="3">
    <source>
        <dbReference type="ARBA" id="ARBA00022989"/>
    </source>
</evidence>
<feature type="transmembrane region" description="Helical" evidence="5">
    <location>
        <begin position="68"/>
        <end position="88"/>
    </location>
</feature>
<keyword evidence="4 5" id="KW-0472">Membrane</keyword>
<protein>
    <submittedName>
        <fullName evidence="7">ACS family MFS transporter</fullName>
    </submittedName>
</protein>
<dbReference type="GO" id="GO:0015291">
    <property type="term" value="F:secondary active transmembrane transporter activity"/>
    <property type="evidence" value="ECO:0007669"/>
    <property type="project" value="UniProtKB-ARBA"/>
</dbReference>
<dbReference type="InterPro" id="IPR020846">
    <property type="entry name" value="MFS_dom"/>
</dbReference>
<dbReference type="FunFam" id="1.20.1250.20:FF:000058">
    <property type="entry name" value="ascorbate transporter, chloroplastic isoform X1"/>
    <property type="match status" value="1"/>
</dbReference>
<name>A0A6H2DP45_9SPHN</name>
<feature type="transmembrane region" description="Helical" evidence="5">
    <location>
        <begin position="36"/>
        <end position="56"/>
    </location>
</feature>
<dbReference type="InterPro" id="IPR044777">
    <property type="entry name" value="SLC17A9-like"/>
</dbReference>
<evidence type="ECO:0000256" key="1">
    <source>
        <dbReference type="ARBA" id="ARBA00004141"/>
    </source>
</evidence>
<sequence length="419" mass="45116">MQKRHQLVLMAFLAIFICYMDRVAISVAIIPMVETYGWDMSTQGLVLSSFFVGYLLTQIVGGKLADRYGGKVVLGFGVFIWSLFTLIAPPAAALGVAVLIVARILMGMGEAVTFPAIYALYARWIPVKERSRSAGFSNSGIPLGTVFALLATPVIVAWWGWEWVFYIFGAAGFIWCALWQVLITSNPRKQQGISQTELDLIAADAIADRPAAATPWRALMGNMPVWAIIVAHFCNNWWFYVLLAWLPTFVTKGLGVDYASVGLFAMMPHIALFLFINISGIVADRMIGTGMTITRVRKIMMLIGFGGSISALLLVGQAQSAVAAITIMTIGSALGAFAVSGFFVNHMDIAPEHAGTLMGITNTAGTIPGIIGVLVSGWILEVTGSWALVFQVAAGVTAFGLVFYLIFGSGERQFDGAVT</sequence>
<reference evidence="7 8" key="1">
    <citation type="submission" date="2020-04" db="EMBL/GenBank/DDBJ databases">
        <title>Genome sequence for Sphingorhabdus sp. strain M1.</title>
        <authorList>
            <person name="Park S.-J."/>
        </authorList>
    </citation>
    <scope>NUCLEOTIDE SEQUENCE [LARGE SCALE GENOMIC DNA]</scope>
    <source>
        <strain evidence="7 8">JK6</strain>
    </source>
</reference>
<keyword evidence="2 5" id="KW-0812">Transmembrane</keyword>
<dbReference type="PANTHER" id="PTHR11662">
    <property type="entry name" value="SOLUTE CARRIER FAMILY 17"/>
    <property type="match status" value="1"/>
</dbReference>
<dbReference type="PANTHER" id="PTHR11662:SF399">
    <property type="entry name" value="FI19708P1-RELATED"/>
    <property type="match status" value="1"/>
</dbReference>
<evidence type="ECO:0000256" key="5">
    <source>
        <dbReference type="SAM" id="Phobius"/>
    </source>
</evidence>
<dbReference type="Proteomes" id="UP000501600">
    <property type="component" value="Chromosome"/>
</dbReference>
<dbReference type="GO" id="GO:0016020">
    <property type="term" value="C:membrane"/>
    <property type="evidence" value="ECO:0007669"/>
    <property type="project" value="UniProtKB-SubCell"/>
</dbReference>
<feature type="transmembrane region" description="Helical" evidence="5">
    <location>
        <begin position="258"/>
        <end position="278"/>
    </location>
</feature>
<evidence type="ECO:0000256" key="2">
    <source>
        <dbReference type="ARBA" id="ARBA00022692"/>
    </source>
</evidence>
<organism evidence="7 8">
    <name type="scientific">Parasphingorhabdus halotolerans</name>
    <dbReference type="NCBI Taxonomy" id="2725558"/>
    <lineage>
        <taxon>Bacteria</taxon>
        <taxon>Pseudomonadati</taxon>
        <taxon>Pseudomonadota</taxon>
        <taxon>Alphaproteobacteria</taxon>
        <taxon>Sphingomonadales</taxon>
        <taxon>Sphingomonadaceae</taxon>
        <taxon>Parasphingorhabdus</taxon>
    </lineage>
</organism>
<feature type="transmembrane region" description="Helical" evidence="5">
    <location>
        <begin position="165"/>
        <end position="183"/>
    </location>
</feature>
<feature type="transmembrane region" description="Helical" evidence="5">
    <location>
        <begin position="141"/>
        <end position="159"/>
    </location>
</feature>
<dbReference type="Pfam" id="PF07690">
    <property type="entry name" value="MFS_1"/>
    <property type="match status" value="1"/>
</dbReference>
<dbReference type="CDD" id="cd17380">
    <property type="entry name" value="MFS_SLC17A9_like"/>
    <property type="match status" value="1"/>
</dbReference>
<gene>
    <name evidence="7" type="ORF">HF685_12270</name>
</gene>
<dbReference type="Gene3D" id="1.20.1250.20">
    <property type="entry name" value="MFS general substrate transporter like domains"/>
    <property type="match status" value="2"/>
</dbReference>
<evidence type="ECO:0000259" key="6">
    <source>
        <dbReference type="PROSITE" id="PS50850"/>
    </source>
</evidence>
<evidence type="ECO:0000256" key="4">
    <source>
        <dbReference type="ARBA" id="ARBA00023136"/>
    </source>
</evidence>
<dbReference type="EMBL" id="CP051217">
    <property type="protein sequence ID" value="QJB69968.1"/>
    <property type="molecule type" value="Genomic_DNA"/>
</dbReference>
<feature type="domain" description="Major facilitator superfamily (MFS) profile" evidence="6">
    <location>
        <begin position="7"/>
        <end position="412"/>
    </location>
</feature>
<accession>A0A6H2DP45</accession>
<dbReference type="InterPro" id="IPR050382">
    <property type="entry name" value="MFS_Na/Anion_cotransporter"/>
</dbReference>
<proteinExistence type="predicted"/>
<dbReference type="KEGG" id="phao:HF685_12270"/>
<dbReference type="InterPro" id="IPR036259">
    <property type="entry name" value="MFS_trans_sf"/>
</dbReference>
<keyword evidence="8" id="KW-1185">Reference proteome</keyword>
<feature type="transmembrane region" description="Helical" evidence="5">
    <location>
        <begin position="322"/>
        <end position="344"/>
    </location>
</feature>
<feature type="transmembrane region" description="Helical" evidence="5">
    <location>
        <begin position="225"/>
        <end position="246"/>
    </location>
</feature>
<comment type="subcellular location">
    <subcellularLocation>
        <location evidence="1">Membrane</location>
        <topology evidence="1">Multi-pass membrane protein</topology>
    </subcellularLocation>
</comment>
<dbReference type="InterPro" id="IPR011701">
    <property type="entry name" value="MFS"/>
</dbReference>
<feature type="transmembrane region" description="Helical" evidence="5">
    <location>
        <begin position="94"/>
        <end position="121"/>
    </location>
</feature>
<keyword evidence="3 5" id="KW-1133">Transmembrane helix</keyword>
<dbReference type="SUPFAM" id="SSF103473">
    <property type="entry name" value="MFS general substrate transporter"/>
    <property type="match status" value="1"/>
</dbReference>
<feature type="transmembrane region" description="Helical" evidence="5">
    <location>
        <begin position="299"/>
        <end position="316"/>
    </location>
</feature>